<protein>
    <submittedName>
        <fullName evidence="4">N-myc-interactor isoform X1</fullName>
    </submittedName>
</protein>
<dbReference type="GO" id="GO:0005737">
    <property type="term" value="C:cytoplasm"/>
    <property type="evidence" value="ECO:0007669"/>
    <property type="project" value="TreeGrafter"/>
</dbReference>
<feature type="coiled-coil region" evidence="1">
    <location>
        <begin position="41"/>
        <end position="68"/>
    </location>
</feature>
<dbReference type="InterPro" id="IPR012677">
    <property type="entry name" value="Nucleotide-bd_a/b_plait_sf"/>
</dbReference>
<dbReference type="Pfam" id="PF07292">
    <property type="entry name" value="NID"/>
    <property type="match status" value="2"/>
</dbReference>
<keyword evidence="1" id="KW-0175">Coiled coil</keyword>
<gene>
    <name evidence="4" type="primary">nmi</name>
</gene>
<evidence type="ECO:0000313" key="3">
    <source>
        <dbReference type="Proteomes" id="UP000515145"/>
    </source>
</evidence>
<accession>A0A6P7H7J3</accession>
<dbReference type="OrthoDB" id="9903237at2759"/>
<feature type="domain" description="NID" evidence="2">
    <location>
        <begin position="197"/>
        <end position="284"/>
    </location>
</feature>
<evidence type="ECO:0000313" key="4">
    <source>
        <dbReference type="RefSeq" id="XP_028250243.1"/>
    </source>
</evidence>
<reference evidence="4" key="1">
    <citation type="submission" date="2025-08" db="UniProtKB">
        <authorList>
            <consortium name="RefSeq"/>
        </authorList>
    </citation>
    <scope>IDENTIFICATION</scope>
</reference>
<dbReference type="AlphaFoldDB" id="A0A6P7H7J3"/>
<dbReference type="GeneID" id="114426802"/>
<name>A0A6P7H7J3_9TELE</name>
<dbReference type="Proteomes" id="UP000515145">
    <property type="component" value="Chromosome 21"/>
</dbReference>
<feature type="coiled-coil region" evidence="1">
    <location>
        <begin position="94"/>
        <end position="149"/>
    </location>
</feature>
<dbReference type="PANTHER" id="PTHR15225">
    <property type="entry name" value="INTERFERON-INDUCED PROTEIN 35/NMI N-MYC/STAT INTERACTING PROTEIN"/>
    <property type="match status" value="1"/>
</dbReference>
<dbReference type="InterPro" id="IPR009909">
    <property type="entry name" value="Nmi/IFP35_dom"/>
</dbReference>
<dbReference type="CTD" id="9111"/>
<organism evidence="3 4">
    <name type="scientific">Parambassis ranga</name>
    <name type="common">Indian glassy fish</name>
    <dbReference type="NCBI Taxonomy" id="210632"/>
    <lineage>
        <taxon>Eukaryota</taxon>
        <taxon>Metazoa</taxon>
        <taxon>Chordata</taxon>
        <taxon>Craniata</taxon>
        <taxon>Vertebrata</taxon>
        <taxon>Euteleostomi</taxon>
        <taxon>Actinopterygii</taxon>
        <taxon>Neopterygii</taxon>
        <taxon>Teleostei</taxon>
        <taxon>Neoteleostei</taxon>
        <taxon>Acanthomorphata</taxon>
        <taxon>Ovalentaria</taxon>
        <taxon>Ambassidae</taxon>
        <taxon>Parambassis</taxon>
    </lineage>
</organism>
<feature type="domain" description="NID" evidence="2">
    <location>
        <begin position="297"/>
        <end position="382"/>
    </location>
</feature>
<evidence type="ECO:0000259" key="2">
    <source>
        <dbReference type="Pfam" id="PF07292"/>
    </source>
</evidence>
<dbReference type="Gene3D" id="3.30.70.330">
    <property type="match status" value="1"/>
</dbReference>
<proteinExistence type="predicted"/>
<dbReference type="RefSeq" id="XP_028250243.1">
    <property type="nucleotide sequence ID" value="XM_028394442.1"/>
</dbReference>
<dbReference type="PANTHER" id="PTHR15225:SF4">
    <property type="entry name" value="N-MYC-INTERACTOR"/>
    <property type="match status" value="1"/>
</dbReference>
<keyword evidence="3" id="KW-1185">Reference proteome</keyword>
<dbReference type="InParanoid" id="A0A6P7H7J3"/>
<evidence type="ECO:0000256" key="1">
    <source>
        <dbReference type="SAM" id="Coils"/>
    </source>
</evidence>
<sequence length="402" mass="46227">MRLAQDGSRDVTWHVRAKSLTFTFDSELWQMNSGSCQQQPKKRKMDELEEAKKELEMWKTKFEKADDMKARLLLEKLEEDDAKTKAQQEMMACIEKQEKNKKEFSQRLSIEEDKIRKLTEKKRDLLDQLRKSEAELEAKKAECTKLKQKFKIYAQIPDTAVKFTAPSKEARDGTDQPIRGVFTIRQRASVFLQGQQALITFEEDKVASQILRTPKCSVSCGDSILNVKPKRIVMDPAVKFEVHLDVSRKEVKVSNIPPSLPVERIQDRLEISFSRPSRGGGEVERVEYDKNTGTGHIIFHQTGVAESLTRRGRYQVHLDSEVNVQVRPICHYQLYRFQTFCGAPKRTILLDGIVDTEDEEDLQDLLEIHFQKPSNGGGEIESITYISSGKTLQAFFCEDNSM</sequence>